<proteinExistence type="predicted"/>
<evidence type="ECO:0000313" key="2">
    <source>
        <dbReference type="Proteomes" id="UP001303902"/>
    </source>
</evidence>
<dbReference type="RefSeq" id="WP_317967479.1">
    <property type="nucleotide sequence ID" value="NZ_CP129118.1"/>
</dbReference>
<dbReference type="Proteomes" id="UP001303902">
    <property type="component" value="Chromosome"/>
</dbReference>
<sequence length="44" mass="4923">MSNHFDGFIADSTGLENLADLQMFKSGWLYVTPTQRTALAEVDM</sequence>
<organism evidence="1 2">
    <name type="scientific">Sporosarcina oncorhynchi</name>
    <dbReference type="NCBI Taxonomy" id="3056444"/>
    <lineage>
        <taxon>Bacteria</taxon>
        <taxon>Bacillati</taxon>
        <taxon>Bacillota</taxon>
        <taxon>Bacilli</taxon>
        <taxon>Bacillales</taxon>
        <taxon>Caryophanaceae</taxon>
        <taxon>Sporosarcina</taxon>
    </lineage>
</organism>
<keyword evidence="2" id="KW-1185">Reference proteome</keyword>
<gene>
    <name evidence="1" type="ORF">QWT69_16345</name>
</gene>
<reference evidence="1 2" key="1">
    <citation type="submission" date="2023-06" db="EMBL/GenBank/DDBJ databases">
        <title>Sporosarcina sp. nov., isolated from Korean tranditional fermented seafood 'Jeotgal'.</title>
        <authorList>
            <person name="Yang A.I."/>
            <person name="Shin N.-R."/>
        </authorList>
    </citation>
    <scope>NUCLEOTIDE SEQUENCE [LARGE SCALE GENOMIC DNA]</scope>
    <source>
        <strain evidence="1 2">T2O-4</strain>
    </source>
</reference>
<protein>
    <submittedName>
        <fullName evidence="1">Uncharacterized protein</fullName>
    </submittedName>
</protein>
<dbReference type="EMBL" id="CP129118">
    <property type="protein sequence ID" value="WOV87398.1"/>
    <property type="molecule type" value="Genomic_DNA"/>
</dbReference>
<name>A0ABZ0L4I1_9BACL</name>
<evidence type="ECO:0000313" key="1">
    <source>
        <dbReference type="EMBL" id="WOV87398.1"/>
    </source>
</evidence>
<accession>A0ABZ0L4I1</accession>